<protein>
    <recommendedName>
        <fullName evidence="2">FAD dependent oxidoreductase domain-containing protein</fullName>
    </recommendedName>
</protein>
<dbReference type="Proteomes" id="UP000242231">
    <property type="component" value="Unassembled WGS sequence"/>
</dbReference>
<dbReference type="OrthoDB" id="6949587at2"/>
<dbReference type="InterPro" id="IPR036188">
    <property type="entry name" value="FAD/NAD-bd_sf"/>
</dbReference>
<dbReference type="EMBL" id="MPZM01000003">
    <property type="protein sequence ID" value="PPL18034.1"/>
    <property type="molecule type" value="Genomic_DNA"/>
</dbReference>
<dbReference type="Gene3D" id="3.30.9.10">
    <property type="entry name" value="D-Amino Acid Oxidase, subunit A, domain 2"/>
    <property type="match status" value="1"/>
</dbReference>
<reference evidence="4" key="1">
    <citation type="submission" date="2016-11" db="EMBL/GenBank/DDBJ databases">
        <authorList>
            <person name="Sisinthy S."/>
            <person name="Ara S."/>
            <person name="Gundlapally S.R."/>
        </authorList>
    </citation>
    <scope>NUCLEOTIDE SEQUENCE [LARGE SCALE GENOMIC DNA]</scope>
    <source>
        <strain evidence="4">V1-41</strain>
    </source>
</reference>
<keyword evidence="4" id="KW-1185">Reference proteome</keyword>
<evidence type="ECO:0000313" key="3">
    <source>
        <dbReference type="EMBL" id="PPL18034.1"/>
    </source>
</evidence>
<feature type="domain" description="FAD dependent oxidoreductase" evidence="2">
    <location>
        <begin position="5"/>
        <end position="345"/>
    </location>
</feature>
<evidence type="ECO:0000256" key="1">
    <source>
        <dbReference type="ARBA" id="ARBA00023002"/>
    </source>
</evidence>
<dbReference type="InterPro" id="IPR006076">
    <property type="entry name" value="FAD-dep_OxRdtase"/>
</dbReference>
<dbReference type="SUPFAM" id="SSF54373">
    <property type="entry name" value="FAD-linked reductases, C-terminal domain"/>
    <property type="match status" value="1"/>
</dbReference>
<accession>A0A2P5TQI7</accession>
<keyword evidence="1" id="KW-0560">Oxidoreductase</keyword>
<dbReference type="SUPFAM" id="SSF51905">
    <property type="entry name" value="FAD/NAD(P)-binding domain"/>
    <property type="match status" value="1"/>
</dbReference>
<dbReference type="AlphaFoldDB" id="A0A2P5TQI7"/>
<dbReference type="PANTHER" id="PTHR13847">
    <property type="entry name" value="SARCOSINE DEHYDROGENASE-RELATED"/>
    <property type="match status" value="1"/>
</dbReference>
<comment type="caution">
    <text evidence="3">The sequence shown here is derived from an EMBL/GenBank/DDBJ whole genome shotgun (WGS) entry which is preliminary data.</text>
</comment>
<gene>
    <name evidence="3" type="ORF">UN63_02400</name>
</gene>
<evidence type="ECO:0000313" key="4">
    <source>
        <dbReference type="Proteomes" id="UP000242231"/>
    </source>
</evidence>
<sequence length="367" mass="40523">MRDSRVVVIGGGMVGAALGYGLARQGIETLMLDEGDQGLRAARGNFGLLWVQGKGAEFPAYARWTMDSCRLWPDFAAELAELTDIDVQFRQRGGIHYCLDEPELEAYRLELAQQAEVSGGDFEYQFLSPTQLARLEPHISANIPGACYSPNDGHVNPLFLLRALHAGFLAKGGHYRPRHHVLNIETTHDGFMLHTEQGPIRAEQLVLAAGLDNRRLAPMVDLSQPLIPQRGQLLITERLPRLLNYPSIYLRQTGEGSIQIGDSSEQVGLDDGNTPQVMARLARRAISLLPALRHRHIVRGWGALRVLSPDGYPVYEQNRDPGPRVHAFSSHSGVTLAAVHALTLAPMLMAPRLSPSLEAFTPQRFKD</sequence>
<dbReference type="GO" id="GO:0005737">
    <property type="term" value="C:cytoplasm"/>
    <property type="evidence" value="ECO:0007669"/>
    <property type="project" value="TreeGrafter"/>
</dbReference>
<dbReference type="PANTHER" id="PTHR13847:SF287">
    <property type="entry name" value="FAD-DEPENDENT OXIDOREDUCTASE DOMAIN-CONTAINING PROTEIN 1"/>
    <property type="match status" value="1"/>
</dbReference>
<organism evidence="3 4">
    <name type="scientific">Oceanisphaera arctica</name>
    <dbReference type="NCBI Taxonomy" id="641510"/>
    <lineage>
        <taxon>Bacteria</taxon>
        <taxon>Pseudomonadati</taxon>
        <taxon>Pseudomonadota</taxon>
        <taxon>Gammaproteobacteria</taxon>
        <taxon>Aeromonadales</taxon>
        <taxon>Aeromonadaceae</taxon>
        <taxon>Oceanisphaera</taxon>
    </lineage>
</organism>
<dbReference type="Pfam" id="PF01266">
    <property type="entry name" value="DAO"/>
    <property type="match status" value="1"/>
</dbReference>
<evidence type="ECO:0000259" key="2">
    <source>
        <dbReference type="Pfam" id="PF01266"/>
    </source>
</evidence>
<dbReference type="Gene3D" id="3.50.50.60">
    <property type="entry name" value="FAD/NAD(P)-binding domain"/>
    <property type="match status" value="1"/>
</dbReference>
<proteinExistence type="predicted"/>
<dbReference type="GO" id="GO:0016491">
    <property type="term" value="F:oxidoreductase activity"/>
    <property type="evidence" value="ECO:0007669"/>
    <property type="project" value="UniProtKB-KW"/>
</dbReference>
<dbReference type="RefSeq" id="WP_104485186.1">
    <property type="nucleotide sequence ID" value="NZ_BMYB01000004.1"/>
</dbReference>
<name>A0A2P5TQI7_9GAMM</name>